<feature type="compositionally biased region" description="Polar residues" evidence="1">
    <location>
        <begin position="73"/>
        <end position="82"/>
    </location>
</feature>
<dbReference type="GeneID" id="87958484"/>
<feature type="region of interest" description="Disordered" evidence="1">
    <location>
        <begin position="1"/>
        <end position="168"/>
    </location>
</feature>
<name>A0ABZ1D5Q3_9TREE</name>
<feature type="compositionally biased region" description="Polar residues" evidence="1">
    <location>
        <begin position="48"/>
        <end position="64"/>
    </location>
</feature>
<reference evidence="2 3" key="1">
    <citation type="submission" date="2024-01" db="EMBL/GenBank/DDBJ databases">
        <title>Comparative genomics of Cryptococcus and Kwoniella reveals pathogenesis evolution and contrasting modes of karyotype evolution via chromosome fusion or intercentromeric recombination.</title>
        <authorList>
            <person name="Coelho M.A."/>
            <person name="David-Palma M."/>
            <person name="Shea T."/>
            <person name="Bowers K."/>
            <person name="McGinley-Smith S."/>
            <person name="Mohammad A.W."/>
            <person name="Gnirke A."/>
            <person name="Yurkov A.M."/>
            <person name="Nowrousian M."/>
            <person name="Sun S."/>
            <person name="Cuomo C.A."/>
            <person name="Heitman J."/>
        </authorList>
    </citation>
    <scope>NUCLEOTIDE SEQUENCE [LARGE SCALE GENOMIC DNA]</scope>
    <source>
        <strain evidence="2">CBS 11374</strain>
    </source>
</reference>
<dbReference type="RefSeq" id="XP_062794109.1">
    <property type="nucleotide sequence ID" value="XM_062938058.1"/>
</dbReference>
<protein>
    <submittedName>
        <fullName evidence="2">Uncharacterized protein</fullName>
    </submittedName>
</protein>
<organism evidence="2 3">
    <name type="scientific">Kwoniella shivajii</name>
    <dbReference type="NCBI Taxonomy" id="564305"/>
    <lineage>
        <taxon>Eukaryota</taxon>
        <taxon>Fungi</taxon>
        <taxon>Dikarya</taxon>
        <taxon>Basidiomycota</taxon>
        <taxon>Agaricomycotina</taxon>
        <taxon>Tremellomycetes</taxon>
        <taxon>Tremellales</taxon>
        <taxon>Cryptococcaceae</taxon>
        <taxon>Kwoniella</taxon>
    </lineage>
</organism>
<gene>
    <name evidence="2" type="ORF">IL334_006354</name>
</gene>
<accession>A0ABZ1D5Q3</accession>
<sequence>MTSNSTVPSQPIPSSSSASSSNAIPASALSTAEDVGPDSFATAEEARQATTSPPIDPTRLNNQPAVLPPSSPPTHTNANTNPLSPPLRDTDAPLDSAYLDSGAQLEPSSHPTIAETGVLQSPDENPGPKQGQLRRASKPQSGEEIIKLGSLGGEGLQDKPASGSFSGQ</sequence>
<dbReference type="Proteomes" id="UP001329825">
    <property type="component" value="Chromosome 9"/>
</dbReference>
<proteinExistence type="predicted"/>
<evidence type="ECO:0000256" key="1">
    <source>
        <dbReference type="SAM" id="MobiDB-lite"/>
    </source>
</evidence>
<keyword evidence="3" id="KW-1185">Reference proteome</keyword>
<evidence type="ECO:0000313" key="3">
    <source>
        <dbReference type="Proteomes" id="UP001329825"/>
    </source>
</evidence>
<feature type="compositionally biased region" description="Low complexity" evidence="1">
    <location>
        <begin position="8"/>
        <end position="30"/>
    </location>
</feature>
<dbReference type="EMBL" id="CP141889">
    <property type="protein sequence ID" value="WRT69370.1"/>
    <property type="molecule type" value="Genomic_DNA"/>
</dbReference>
<evidence type="ECO:0000313" key="2">
    <source>
        <dbReference type="EMBL" id="WRT69370.1"/>
    </source>
</evidence>